<keyword evidence="7" id="KW-0547">Nucleotide-binding</keyword>
<keyword evidence="12" id="KW-1185">Reference proteome</keyword>
<dbReference type="Proteomes" id="UP000694864">
    <property type="component" value="Chromosome 8"/>
</dbReference>
<evidence type="ECO:0000256" key="1">
    <source>
        <dbReference type="ARBA" id="ARBA00004370"/>
    </source>
</evidence>
<evidence type="ECO:0000256" key="4">
    <source>
        <dbReference type="ARBA" id="ARBA00022737"/>
    </source>
</evidence>
<evidence type="ECO:0000256" key="3">
    <source>
        <dbReference type="ARBA" id="ARBA00022692"/>
    </source>
</evidence>
<keyword evidence="2" id="KW-0433">Leucine-rich repeat</keyword>
<feature type="region of interest" description="Disordered" evidence="8">
    <location>
        <begin position="310"/>
        <end position="334"/>
    </location>
</feature>
<feature type="domain" description="Protein kinase" evidence="11">
    <location>
        <begin position="368"/>
        <end position="635"/>
    </location>
</feature>
<evidence type="ECO:0000313" key="13">
    <source>
        <dbReference type="RefSeq" id="XP_019084240.1"/>
    </source>
</evidence>
<accession>A0ABM1QBV2</accession>
<evidence type="ECO:0000256" key="7">
    <source>
        <dbReference type="PROSITE-ProRule" id="PRU10141"/>
    </source>
</evidence>
<dbReference type="InterPro" id="IPR011009">
    <property type="entry name" value="Kinase-like_dom_sf"/>
</dbReference>
<organism evidence="12 13">
    <name type="scientific">Camelina sativa</name>
    <name type="common">False flax</name>
    <name type="synonym">Myagrum sativum</name>
    <dbReference type="NCBI Taxonomy" id="90675"/>
    <lineage>
        <taxon>Eukaryota</taxon>
        <taxon>Viridiplantae</taxon>
        <taxon>Streptophyta</taxon>
        <taxon>Embryophyta</taxon>
        <taxon>Tracheophyta</taxon>
        <taxon>Spermatophyta</taxon>
        <taxon>Magnoliopsida</taxon>
        <taxon>eudicotyledons</taxon>
        <taxon>Gunneridae</taxon>
        <taxon>Pentapetalae</taxon>
        <taxon>rosids</taxon>
        <taxon>malvids</taxon>
        <taxon>Brassicales</taxon>
        <taxon>Brassicaceae</taxon>
        <taxon>Camelineae</taxon>
        <taxon>Camelina</taxon>
    </lineage>
</organism>
<dbReference type="Gene3D" id="3.80.10.10">
    <property type="entry name" value="Ribonuclease Inhibitor"/>
    <property type="match status" value="1"/>
</dbReference>
<dbReference type="Pfam" id="PF13855">
    <property type="entry name" value="LRR_8"/>
    <property type="match status" value="1"/>
</dbReference>
<feature type="binding site" evidence="7">
    <location>
        <position position="396"/>
    </location>
    <ligand>
        <name>ATP</name>
        <dbReference type="ChEBI" id="CHEBI:30616"/>
    </ligand>
</feature>
<evidence type="ECO:0000313" key="12">
    <source>
        <dbReference type="Proteomes" id="UP000694864"/>
    </source>
</evidence>
<reference evidence="13" key="2">
    <citation type="submission" date="2025-08" db="UniProtKB">
        <authorList>
            <consortium name="RefSeq"/>
        </authorList>
    </citation>
    <scope>IDENTIFICATION</scope>
    <source>
        <tissue evidence="13">Leaf</tissue>
    </source>
</reference>
<dbReference type="PANTHER" id="PTHR48007:SF4">
    <property type="entry name" value="LEUCINE-RICH REPEAT RECEPTOR-LIKE PROTEIN KINASE PXC1"/>
    <property type="match status" value="1"/>
</dbReference>
<evidence type="ECO:0000256" key="9">
    <source>
        <dbReference type="SAM" id="Phobius"/>
    </source>
</evidence>
<dbReference type="Pfam" id="PF08263">
    <property type="entry name" value="LRRNT_2"/>
    <property type="match status" value="1"/>
</dbReference>
<proteinExistence type="predicted"/>
<dbReference type="SUPFAM" id="SSF52058">
    <property type="entry name" value="L domain-like"/>
    <property type="match status" value="1"/>
</dbReference>
<feature type="compositionally biased region" description="Basic and acidic residues" evidence="8">
    <location>
        <begin position="325"/>
        <end position="334"/>
    </location>
</feature>
<dbReference type="Gene3D" id="3.30.200.20">
    <property type="entry name" value="Phosphorylase Kinase, domain 1"/>
    <property type="match status" value="1"/>
</dbReference>
<evidence type="ECO:0000256" key="10">
    <source>
        <dbReference type="SAM" id="SignalP"/>
    </source>
</evidence>
<sequence length="639" mass="70698">MSTRLSIFYFILLLFFASSALFSPVTGDLAGDRQALLDFLNNITHPRSLTWNASTPVCATWPGVTCDKDGTRVTALHLPGASLLGVIPPGTISRLSELQILSLRSNGLRGVIPPGTISRLSELQILSLRSNGLRGPFPVDFSQLTKLKAISLSNNRFSGPLPSDYPTWTNLTVLDLYGNRFNGSVPAGFANLTGLDSLNLAENSFSGEIPDLNLPGLRRLNFSNNNLTGSIPKSLRRFGNSAFSGNNLVYENASPPPVIPPIEKEKEKKGIYISKPAILAIAISLCFVIFFLIAVVIIVCYVKRQRRQETETTPEKLKPAAQKMPSEKEVSKLGKEKNIEDMEDKSEINRVMFFEGSNLAFNLEDLLIASAEFLGKGTFGMTYKAVLEDSKVIAVKRLKDVVVSRKDFKHQMEIVGNIRHENVAPLRAYVCSKEEKLMVYDYYSEGSLSHLLHGKNGEEGHVPLNWETRLRFMIGVAKGLAHIHTYKLAHGNIKSSNVFMNSEDYGCISETGLAVLTNPVTRANASARRYRAPEATDTRRSTPESDVYGFGILMLETLTGRSSMDDAKEGIDLVVWVNEVIAKQWTGEVFDLELVKTPNVEAKLLQMLQLGTSCTARVPAKRPEMVKVVETLEEIERKL</sequence>
<dbReference type="InterPro" id="IPR013210">
    <property type="entry name" value="LRR_N_plant-typ"/>
</dbReference>
<dbReference type="SUPFAM" id="SSF56112">
    <property type="entry name" value="Protein kinase-like (PK-like)"/>
    <property type="match status" value="1"/>
</dbReference>
<dbReference type="PROSITE" id="PS00107">
    <property type="entry name" value="PROTEIN_KINASE_ATP"/>
    <property type="match status" value="1"/>
</dbReference>
<dbReference type="Pfam" id="PF07714">
    <property type="entry name" value="PK_Tyr_Ser-Thr"/>
    <property type="match status" value="1"/>
</dbReference>
<evidence type="ECO:0000256" key="5">
    <source>
        <dbReference type="ARBA" id="ARBA00022989"/>
    </source>
</evidence>
<feature type="signal peptide" evidence="10">
    <location>
        <begin position="1"/>
        <end position="27"/>
    </location>
</feature>
<dbReference type="PROSITE" id="PS50011">
    <property type="entry name" value="PROTEIN_KINASE_DOM"/>
    <property type="match status" value="1"/>
</dbReference>
<dbReference type="Gene3D" id="1.10.510.10">
    <property type="entry name" value="Transferase(Phosphotransferase) domain 1"/>
    <property type="match status" value="1"/>
</dbReference>
<dbReference type="InterPro" id="IPR001611">
    <property type="entry name" value="Leu-rich_rpt"/>
</dbReference>
<dbReference type="InterPro" id="IPR001245">
    <property type="entry name" value="Ser-Thr/Tyr_kinase_cat_dom"/>
</dbReference>
<dbReference type="RefSeq" id="XP_019084240.1">
    <property type="nucleotide sequence ID" value="XM_019228695.1"/>
</dbReference>
<keyword evidence="10" id="KW-0732">Signal</keyword>
<feature type="chain" id="PRO_5045940899" evidence="10">
    <location>
        <begin position="28"/>
        <end position="639"/>
    </location>
</feature>
<reference evidence="12" key="1">
    <citation type="journal article" date="2014" name="Nat. Commun.">
        <title>The emerging biofuel crop Camelina sativa retains a highly undifferentiated hexaploid genome structure.</title>
        <authorList>
            <person name="Kagale S."/>
            <person name="Koh C."/>
            <person name="Nixon J."/>
            <person name="Bollina V."/>
            <person name="Clarke W.E."/>
            <person name="Tuteja R."/>
            <person name="Spillane C."/>
            <person name="Robinson S.J."/>
            <person name="Links M.G."/>
            <person name="Clarke C."/>
            <person name="Higgins E.E."/>
            <person name="Huebert T."/>
            <person name="Sharpe A.G."/>
            <person name="Parkin I.A."/>
        </authorList>
    </citation>
    <scope>NUCLEOTIDE SEQUENCE [LARGE SCALE GENOMIC DNA]</scope>
    <source>
        <strain evidence="12">cv. DH55</strain>
    </source>
</reference>
<dbReference type="GeneID" id="104706708"/>
<evidence type="ECO:0000259" key="11">
    <source>
        <dbReference type="PROSITE" id="PS50011"/>
    </source>
</evidence>
<evidence type="ECO:0000256" key="8">
    <source>
        <dbReference type="SAM" id="MobiDB-lite"/>
    </source>
</evidence>
<keyword evidence="3 9" id="KW-0812">Transmembrane</keyword>
<keyword evidence="6 9" id="KW-0472">Membrane</keyword>
<dbReference type="PANTHER" id="PTHR48007">
    <property type="entry name" value="LEUCINE-RICH REPEAT RECEPTOR-LIKE PROTEIN KINASE PXC1"/>
    <property type="match status" value="1"/>
</dbReference>
<dbReference type="InterPro" id="IPR046959">
    <property type="entry name" value="PRK1-6/SRF4-like"/>
</dbReference>
<comment type="subcellular location">
    <subcellularLocation>
        <location evidence="1">Membrane</location>
    </subcellularLocation>
</comment>
<dbReference type="Pfam" id="PF00560">
    <property type="entry name" value="LRR_1"/>
    <property type="match status" value="3"/>
</dbReference>
<protein>
    <submittedName>
        <fullName evidence="13">Inactive leucine-rich repeat receptor-like serine/threonine-protein kinase At5g24100</fullName>
    </submittedName>
</protein>
<evidence type="ECO:0000256" key="6">
    <source>
        <dbReference type="ARBA" id="ARBA00023136"/>
    </source>
</evidence>
<evidence type="ECO:0000256" key="2">
    <source>
        <dbReference type="ARBA" id="ARBA00022614"/>
    </source>
</evidence>
<gene>
    <name evidence="13" type="primary">LOC104706708</name>
</gene>
<dbReference type="InterPro" id="IPR000719">
    <property type="entry name" value="Prot_kinase_dom"/>
</dbReference>
<name>A0ABM1QBV2_CAMSA</name>
<keyword evidence="7" id="KW-0067">ATP-binding</keyword>
<feature type="transmembrane region" description="Helical" evidence="9">
    <location>
        <begin position="277"/>
        <end position="302"/>
    </location>
</feature>
<keyword evidence="5 9" id="KW-1133">Transmembrane helix</keyword>
<dbReference type="InterPro" id="IPR032675">
    <property type="entry name" value="LRR_dom_sf"/>
</dbReference>
<keyword evidence="4" id="KW-0677">Repeat</keyword>
<dbReference type="InterPro" id="IPR017441">
    <property type="entry name" value="Protein_kinase_ATP_BS"/>
</dbReference>